<accession>G7W768</accession>
<dbReference type="PANTHER" id="PTHR41786:SF1">
    <property type="entry name" value="6-HYDROXYMETHYLPTERIN DIPHOSPHOKINASE MPTE-LIKE DOMAIN-CONTAINING PROTEIN"/>
    <property type="match status" value="1"/>
</dbReference>
<dbReference type="eggNOG" id="COG2604">
    <property type="taxonomic scope" value="Bacteria"/>
</dbReference>
<dbReference type="Proteomes" id="UP000006346">
    <property type="component" value="Chromosome"/>
</dbReference>
<evidence type="ECO:0000259" key="1">
    <source>
        <dbReference type="Pfam" id="PF01973"/>
    </source>
</evidence>
<evidence type="ECO:0000313" key="3">
    <source>
        <dbReference type="Proteomes" id="UP000006346"/>
    </source>
</evidence>
<reference evidence="2 3" key="2">
    <citation type="journal article" date="2012" name="J. Bacteriol.">
        <title>Complete genome sequences of Desulfosporosinus orientis DSM765T, Desulfosporosinus youngiae DSM17734T, Desulfosporosinus meridiei DSM13257T, and Desulfosporosinus acidiphilus DSM22704T.</title>
        <authorList>
            <person name="Pester M."/>
            <person name="Brambilla E."/>
            <person name="Alazard D."/>
            <person name="Rattei T."/>
            <person name="Weinmaier T."/>
            <person name="Han J."/>
            <person name="Lucas S."/>
            <person name="Lapidus A."/>
            <person name="Cheng J.F."/>
            <person name="Goodwin L."/>
            <person name="Pitluck S."/>
            <person name="Peters L."/>
            <person name="Ovchinnikova G."/>
            <person name="Teshima H."/>
            <person name="Detter J.C."/>
            <person name="Han C.S."/>
            <person name="Tapia R."/>
            <person name="Land M.L."/>
            <person name="Hauser L."/>
            <person name="Kyrpides N.C."/>
            <person name="Ivanova N.N."/>
            <person name="Pagani I."/>
            <person name="Huntmann M."/>
            <person name="Wei C.L."/>
            <person name="Davenport K.W."/>
            <person name="Daligault H."/>
            <person name="Chain P.S."/>
            <person name="Chen A."/>
            <person name="Mavromatis K."/>
            <person name="Markowitz V."/>
            <person name="Szeto E."/>
            <person name="Mikhailova N."/>
            <person name="Pati A."/>
            <person name="Wagner M."/>
            <person name="Woyke T."/>
            <person name="Ollivier B."/>
            <person name="Klenk H.P."/>
            <person name="Spring S."/>
            <person name="Loy A."/>
        </authorList>
    </citation>
    <scope>NUCLEOTIDE SEQUENCE [LARGE SCALE GENOMIC DNA]</scope>
    <source>
        <strain evidence="3">ATCC 19365 / DSM 765 / NCIMB 8382 / VKM B-1628</strain>
    </source>
</reference>
<dbReference type="Gene3D" id="3.90.1480.10">
    <property type="entry name" value="Alpha-2,3-sialyltransferase"/>
    <property type="match status" value="1"/>
</dbReference>
<reference evidence="3" key="1">
    <citation type="submission" date="2011-11" db="EMBL/GenBank/DDBJ databases">
        <title>Complete sequence of Desulfosporosinus orientis DSM 765.</title>
        <authorList>
            <person name="Lucas S."/>
            <person name="Han J."/>
            <person name="Lapidus A."/>
            <person name="Cheng J.-F."/>
            <person name="Goodwin L."/>
            <person name="Pitluck S."/>
            <person name="Peters L."/>
            <person name="Ovchinnikova G."/>
            <person name="Teshima H."/>
            <person name="Detter J.C."/>
            <person name="Han C."/>
            <person name="Tapia R."/>
            <person name="Land M."/>
            <person name="Hauser L."/>
            <person name="Kyrpides N."/>
            <person name="Ivanova N."/>
            <person name="Pagani I."/>
            <person name="Pester M."/>
            <person name="Spring S."/>
            <person name="Ollivier B."/>
            <person name="Rattei T."/>
            <person name="Klenk H.-P."/>
            <person name="Wagner M."/>
            <person name="Loy A."/>
            <person name="Woyke T."/>
        </authorList>
    </citation>
    <scope>NUCLEOTIDE SEQUENCE [LARGE SCALE GENOMIC DNA]</scope>
    <source>
        <strain evidence="3">ATCC 19365 / DSM 765 / NCIMB 8382 / VKM B-1628</strain>
    </source>
</reference>
<protein>
    <recommendedName>
        <fullName evidence="1">6-hydroxymethylpterin diphosphokinase MptE-like domain-containing protein</fullName>
    </recommendedName>
</protein>
<dbReference type="KEGG" id="dor:Desor_5191"/>
<feature type="domain" description="6-hydroxymethylpterin diphosphokinase MptE-like" evidence="1">
    <location>
        <begin position="48"/>
        <end position="208"/>
    </location>
</feature>
<name>G7W768_DESOD</name>
<dbReference type="PANTHER" id="PTHR41786">
    <property type="entry name" value="MOTILITY ACCESSORY FACTOR MAF"/>
    <property type="match status" value="1"/>
</dbReference>
<gene>
    <name evidence="2" type="ordered locus">Desor_5191</name>
</gene>
<dbReference type="STRING" id="768706.Desor_5191"/>
<dbReference type="InterPro" id="IPR002826">
    <property type="entry name" value="MptE-like"/>
</dbReference>
<proteinExistence type="predicted"/>
<dbReference type="Pfam" id="PF01973">
    <property type="entry name" value="MptE-like"/>
    <property type="match status" value="1"/>
</dbReference>
<dbReference type="PATRIC" id="fig|768706.3.peg.5286"/>
<organism evidence="2 3">
    <name type="scientific">Desulfosporosinus orientis (strain ATCC 19365 / DSM 765 / NCIMB 8382 / VKM B-1628 / Singapore I)</name>
    <name type="common">Desulfotomaculum orientis</name>
    <dbReference type="NCBI Taxonomy" id="768706"/>
    <lineage>
        <taxon>Bacteria</taxon>
        <taxon>Bacillati</taxon>
        <taxon>Bacillota</taxon>
        <taxon>Clostridia</taxon>
        <taxon>Eubacteriales</taxon>
        <taxon>Desulfitobacteriaceae</taxon>
        <taxon>Desulfosporosinus</taxon>
    </lineage>
</organism>
<evidence type="ECO:0000313" key="2">
    <source>
        <dbReference type="EMBL" id="AET70576.1"/>
    </source>
</evidence>
<sequence>MSHSISDIKMQIRNFLNNNLIIRILFFPYISGKSAISTLKFAHSKDAKALTIFKNAYKGKRCFIIGNGPSLNIADLESLKGEVTFGCNRIFRLYDKTEWRPDFWVCVEEKTLSDISMEIQFISRESTCFVSLHGNKLGVKKNDSIFYIFNHQPFYLRKFKKRESIKFSTDICHSTEAGETVVYNAIQIAVYMGFEDIYLLGIDHNYSQSIDEKGKLIINREIKDYFGDVKTTTYNVQNKNIADAAYRTAKMFAESHNIRIINCTRGGKLEAFERKSLEKVVEKND</sequence>
<dbReference type="RefSeq" id="WP_014187380.1">
    <property type="nucleotide sequence ID" value="NC_016584.1"/>
</dbReference>
<keyword evidence="3" id="KW-1185">Reference proteome</keyword>
<dbReference type="AlphaFoldDB" id="G7W768"/>
<dbReference type="EMBL" id="CP003108">
    <property type="protein sequence ID" value="AET70576.1"/>
    <property type="molecule type" value="Genomic_DNA"/>
</dbReference>
<dbReference type="HOGENOM" id="CLU_073855_0_0_9"/>
<dbReference type="OrthoDB" id="344900at2"/>